<dbReference type="Gene3D" id="2.120.10.30">
    <property type="entry name" value="TolB, C-terminal domain"/>
    <property type="match status" value="1"/>
</dbReference>
<accession>A0A381WUX9</accession>
<protein>
    <recommendedName>
        <fullName evidence="2">Gluconolaconase</fullName>
    </recommendedName>
</protein>
<dbReference type="InterPro" id="IPR013783">
    <property type="entry name" value="Ig-like_fold"/>
</dbReference>
<organism evidence="1">
    <name type="scientific">marine metagenome</name>
    <dbReference type="NCBI Taxonomy" id="408172"/>
    <lineage>
        <taxon>unclassified sequences</taxon>
        <taxon>metagenomes</taxon>
        <taxon>ecological metagenomes</taxon>
    </lineage>
</organism>
<dbReference type="InterPro" id="IPR011042">
    <property type="entry name" value="6-blade_b-propeller_TolB-like"/>
</dbReference>
<dbReference type="PANTHER" id="PTHR40274">
    <property type="entry name" value="VIRGINIAMYCIN B LYASE"/>
    <property type="match status" value="1"/>
</dbReference>
<dbReference type="EMBL" id="UINC01012972">
    <property type="protein sequence ID" value="SVA56329.1"/>
    <property type="molecule type" value="Genomic_DNA"/>
</dbReference>
<name>A0A381WUX9_9ZZZZ</name>
<dbReference type="Gene3D" id="2.60.40.10">
    <property type="entry name" value="Immunoglobulins"/>
    <property type="match status" value="1"/>
</dbReference>
<dbReference type="AlphaFoldDB" id="A0A381WUX9"/>
<proteinExistence type="predicted"/>
<dbReference type="SUPFAM" id="SSF101898">
    <property type="entry name" value="NHL repeat"/>
    <property type="match status" value="1"/>
</dbReference>
<evidence type="ECO:0000313" key="1">
    <source>
        <dbReference type="EMBL" id="SVA56329.1"/>
    </source>
</evidence>
<evidence type="ECO:0008006" key="2">
    <source>
        <dbReference type="Google" id="ProtNLM"/>
    </source>
</evidence>
<gene>
    <name evidence="1" type="ORF">METZ01_LOCUS109183</name>
</gene>
<dbReference type="PANTHER" id="PTHR40274:SF4">
    <property type="entry name" value="BLL1406 PROTEIN"/>
    <property type="match status" value="1"/>
</dbReference>
<reference evidence="1" key="1">
    <citation type="submission" date="2018-05" db="EMBL/GenBank/DDBJ databases">
        <authorList>
            <person name="Lanie J.A."/>
            <person name="Ng W.-L."/>
            <person name="Kazmierczak K.M."/>
            <person name="Andrzejewski T.M."/>
            <person name="Davidsen T.M."/>
            <person name="Wayne K.J."/>
            <person name="Tettelin H."/>
            <person name="Glass J.I."/>
            <person name="Rusch D."/>
            <person name="Podicherti R."/>
            <person name="Tsui H.-C.T."/>
            <person name="Winkler M.E."/>
        </authorList>
    </citation>
    <scope>NUCLEOTIDE SEQUENCE</scope>
</reference>
<sequence>MAAVAGGVVTIRGPGIGVVAESSAGVRIGGLVARVVYADRNSIACLVPNGLEGGAAAIRLETAPGETAFVEIGVPVATGVHQVDSPAFGDDGTLYLTYSGARGDQSPVSIFRLGQDGFCEPFVVGIMNPTSLAWAPSGRLFVSSRFDGAVFAIDGEGQMEQVAKDLGVSCGLAFSPEGTLYVGDRSGTIFKVSLSGEVSSFATLPPSVAAFHLAMAPTGSLFVTAPTLSTRDGVHRVDPDGRVTTVTRRFGRPQGLAFDMHGTLHVAEALAGASGLHRVREDGATELVVTAPGLVGVAFDRSGAAVLVSDDTAYRFGKLPSSG</sequence>
<dbReference type="InterPro" id="IPR051344">
    <property type="entry name" value="Vgb"/>
</dbReference>